<organism evidence="2 3">
    <name type="scientific">Christensenella tenuis</name>
    <dbReference type="NCBI Taxonomy" id="2763033"/>
    <lineage>
        <taxon>Bacteria</taxon>
        <taxon>Bacillati</taxon>
        <taxon>Bacillota</taxon>
        <taxon>Clostridia</taxon>
        <taxon>Christensenellales</taxon>
        <taxon>Christensenellaceae</taxon>
        <taxon>Christensenella</taxon>
    </lineage>
</organism>
<protein>
    <submittedName>
        <fullName evidence="2">Uncharacterized protein</fullName>
    </submittedName>
</protein>
<evidence type="ECO:0000256" key="1">
    <source>
        <dbReference type="SAM" id="MobiDB-lite"/>
    </source>
</evidence>
<gene>
    <name evidence="2" type="ORF">H8S18_09840</name>
</gene>
<accession>A0ABR7EHX9</accession>
<sequence>MSKRDINPGEFAEEDEVVMTDTKPADVEQFKDDGVSAAFLRFDDMDEDTTESDK</sequence>
<reference evidence="2 3" key="1">
    <citation type="submission" date="2020-08" db="EMBL/GenBank/DDBJ databases">
        <title>Genome public.</title>
        <authorList>
            <person name="Liu C."/>
            <person name="Sun Q."/>
        </authorList>
    </citation>
    <scope>NUCLEOTIDE SEQUENCE [LARGE SCALE GENOMIC DNA]</scope>
    <source>
        <strain evidence="2 3">NSJ-35</strain>
    </source>
</reference>
<comment type="caution">
    <text evidence="2">The sequence shown here is derived from an EMBL/GenBank/DDBJ whole genome shotgun (WGS) entry which is preliminary data.</text>
</comment>
<keyword evidence="3" id="KW-1185">Reference proteome</keyword>
<dbReference type="Proteomes" id="UP000606889">
    <property type="component" value="Unassembled WGS sequence"/>
</dbReference>
<proteinExistence type="predicted"/>
<dbReference type="RefSeq" id="WP_186858139.1">
    <property type="nucleotide sequence ID" value="NZ_JACOON010000005.1"/>
</dbReference>
<evidence type="ECO:0000313" key="2">
    <source>
        <dbReference type="EMBL" id="MBC5648639.1"/>
    </source>
</evidence>
<name>A0ABR7EHX9_9FIRM</name>
<evidence type="ECO:0000313" key="3">
    <source>
        <dbReference type="Proteomes" id="UP000606889"/>
    </source>
</evidence>
<dbReference type="EMBL" id="JACOON010000005">
    <property type="protein sequence ID" value="MBC5648639.1"/>
    <property type="molecule type" value="Genomic_DNA"/>
</dbReference>
<feature type="region of interest" description="Disordered" evidence="1">
    <location>
        <begin position="1"/>
        <end position="26"/>
    </location>
</feature>